<accession>W2TRZ1</accession>
<keyword evidence="2" id="KW-1185">Reference proteome</keyword>
<sequence>MGSTIYGDQWKTPPRIHGKIQATIIKITNNNTTDGNVFPFSDAQIVLNLVRKLPNSKELVVLETHFYGADPIYEENGRLYSTVGQFFPVAVGNETKLTRAYVMPNLSNGKYEFRTMLHLDVITFLKDLTQTHFIDQLLMDNEDTTASTHNISGSLFLAYFIL</sequence>
<protein>
    <submittedName>
        <fullName evidence="1">Uncharacterized protein</fullName>
    </submittedName>
</protein>
<proteinExistence type="predicted"/>
<dbReference type="PANTHER" id="PTHR22989:SF3">
    <property type="entry name" value="METHYLTRANSFERASE FKBM DOMAIN-CONTAINING PROTEIN"/>
    <property type="match status" value="1"/>
</dbReference>
<dbReference type="AlphaFoldDB" id="W2TRZ1"/>
<dbReference type="OrthoDB" id="5869502at2759"/>
<dbReference type="PANTHER" id="PTHR22989">
    <property type="entry name" value="UNCHARACTERIZED DUF13 C.ELEGANS"/>
    <property type="match status" value="1"/>
</dbReference>
<gene>
    <name evidence="1" type="ORF">NECAME_17153</name>
</gene>
<reference evidence="2" key="1">
    <citation type="journal article" date="2014" name="Nat. Genet.">
        <title>Genome of the human hookworm Necator americanus.</title>
        <authorList>
            <person name="Tang Y.T."/>
            <person name="Gao X."/>
            <person name="Rosa B.A."/>
            <person name="Abubucker S."/>
            <person name="Hallsworth-Pepin K."/>
            <person name="Martin J."/>
            <person name="Tyagi R."/>
            <person name="Heizer E."/>
            <person name="Zhang X."/>
            <person name="Bhonagiri-Palsikar V."/>
            <person name="Minx P."/>
            <person name="Warren W.C."/>
            <person name="Wang Q."/>
            <person name="Zhan B."/>
            <person name="Hotez P.J."/>
            <person name="Sternberg P.W."/>
            <person name="Dougall A."/>
            <person name="Gaze S.T."/>
            <person name="Mulvenna J."/>
            <person name="Sotillo J."/>
            <person name="Ranganathan S."/>
            <person name="Rabelo E.M."/>
            <person name="Wilson R.K."/>
            <person name="Felgner P.L."/>
            <person name="Bethony J."/>
            <person name="Hawdon J.M."/>
            <person name="Gasser R.B."/>
            <person name="Loukas A."/>
            <person name="Mitreva M."/>
        </authorList>
    </citation>
    <scope>NUCLEOTIDE SEQUENCE [LARGE SCALE GENOMIC DNA]</scope>
</reference>
<dbReference type="KEGG" id="nai:NECAME_17153"/>
<dbReference type="EMBL" id="KI657949">
    <property type="protein sequence ID" value="ETN84444.1"/>
    <property type="molecule type" value="Genomic_DNA"/>
</dbReference>
<dbReference type="Proteomes" id="UP000053676">
    <property type="component" value="Unassembled WGS sequence"/>
</dbReference>
<evidence type="ECO:0000313" key="1">
    <source>
        <dbReference type="EMBL" id="ETN84444.1"/>
    </source>
</evidence>
<evidence type="ECO:0000313" key="2">
    <source>
        <dbReference type="Proteomes" id="UP000053676"/>
    </source>
</evidence>
<name>W2TRZ1_NECAM</name>
<organism evidence="1 2">
    <name type="scientific">Necator americanus</name>
    <name type="common">Human hookworm</name>
    <dbReference type="NCBI Taxonomy" id="51031"/>
    <lineage>
        <taxon>Eukaryota</taxon>
        <taxon>Metazoa</taxon>
        <taxon>Ecdysozoa</taxon>
        <taxon>Nematoda</taxon>
        <taxon>Chromadorea</taxon>
        <taxon>Rhabditida</taxon>
        <taxon>Rhabditina</taxon>
        <taxon>Rhabditomorpha</taxon>
        <taxon>Strongyloidea</taxon>
        <taxon>Ancylostomatidae</taxon>
        <taxon>Bunostominae</taxon>
        <taxon>Necator</taxon>
    </lineage>
</organism>